<feature type="non-terminal residue" evidence="1">
    <location>
        <position position="1"/>
    </location>
</feature>
<reference evidence="1" key="1">
    <citation type="submission" date="2014-12" db="EMBL/GenBank/DDBJ databases">
        <title>Insight into the proteome of Arion vulgaris.</title>
        <authorList>
            <person name="Aradska J."/>
            <person name="Bulat T."/>
            <person name="Smidak R."/>
            <person name="Sarate P."/>
            <person name="Gangsoo J."/>
            <person name="Sialana F."/>
            <person name="Bilban M."/>
            <person name="Lubec G."/>
        </authorList>
    </citation>
    <scope>NUCLEOTIDE SEQUENCE</scope>
    <source>
        <tissue evidence="1">Skin</tissue>
    </source>
</reference>
<evidence type="ECO:0000313" key="1">
    <source>
        <dbReference type="EMBL" id="CEK98928.1"/>
    </source>
</evidence>
<accession>A0A0B7C169</accession>
<organism evidence="1">
    <name type="scientific">Arion vulgaris</name>
    <dbReference type="NCBI Taxonomy" id="1028688"/>
    <lineage>
        <taxon>Eukaryota</taxon>
        <taxon>Metazoa</taxon>
        <taxon>Spiralia</taxon>
        <taxon>Lophotrochozoa</taxon>
        <taxon>Mollusca</taxon>
        <taxon>Gastropoda</taxon>
        <taxon>Heterobranchia</taxon>
        <taxon>Euthyneura</taxon>
        <taxon>Panpulmonata</taxon>
        <taxon>Eupulmonata</taxon>
        <taxon>Stylommatophora</taxon>
        <taxon>Helicina</taxon>
        <taxon>Arionoidea</taxon>
        <taxon>Arionidae</taxon>
        <taxon>Arion</taxon>
    </lineage>
</organism>
<gene>
    <name evidence="1" type="primary">ORF219989</name>
</gene>
<proteinExistence type="predicted"/>
<protein>
    <submittedName>
        <fullName evidence="1">Uncharacterized protein</fullName>
    </submittedName>
</protein>
<dbReference type="EMBL" id="HACG01052057">
    <property type="protein sequence ID" value="CEK98928.1"/>
    <property type="molecule type" value="Transcribed_RNA"/>
</dbReference>
<name>A0A0B7C169_9EUPU</name>
<sequence length="58" mass="6519">LQKTSAIFIPSCQISMLMTKKSELVFPTILKISVAAFQWIPSHYGITGNEIFRCSVQD</sequence>
<dbReference type="AlphaFoldDB" id="A0A0B7C169"/>